<proteinExistence type="predicted"/>
<gene>
    <name evidence="1" type="ORF">Anapl_07180</name>
</gene>
<dbReference type="AlphaFoldDB" id="R0LCX3"/>
<evidence type="ECO:0000313" key="1">
    <source>
        <dbReference type="EMBL" id="EOA99324.1"/>
    </source>
</evidence>
<dbReference type="Proteomes" id="UP000296049">
    <property type="component" value="Unassembled WGS sequence"/>
</dbReference>
<sequence>MRSAEKSLMTWVSAWDRMSQSERTHAAVRESEDKARQPLLQDDKNILFGKFQYLKRCRNELRTGKQDNLVRTGKFGCQLFWLHWQTAMSDTATAKVEKSDKEGWRLAAAGNNQKAPSLPNLQLQNSFSALAEGEKKKPLPWVLSELAKSEPSVSTERKQK</sequence>
<name>R0LCX3_ANAPL</name>
<protein>
    <submittedName>
        <fullName evidence="1">Uncharacterized protein</fullName>
    </submittedName>
</protein>
<accession>R0LCX3</accession>
<keyword evidence="2" id="KW-1185">Reference proteome</keyword>
<reference evidence="2" key="1">
    <citation type="journal article" date="2013" name="Nat. Genet.">
        <title>The duck genome and transcriptome provide insight into an avian influenza virus reservoir species.</title>
        <authorList>
            <person name="Huang Y."/>
            <person name="Li Y."/>
            <person name="Burt D.W."/>
            <person name="Chen H."/>
            <person name="Zhang Y."/>
            <person name="Qian W."/>
            <person name="Kim H."/>
            <person name="Gan S."/>
            <person name="Zhao Y."/>
            <person name="Li J."/>
            <person name="Yi K."/>
            <person name="Feng H."/>
            <person name="Zhu P."/>
            <person name="Li B."/>
            <person name="Liu Q."/>
            <person name="Fairley S."/>
            <person name="Magor K.E."/>
            <person name="Du Z."/>
            <person name="Hu X."/>
            <person name="Goodman L."/>
            <person name="Tafer H."/>
            <person name="Vignal A."/>
            <person name="Lee T."/>
            <person name="Kim K.W."/>
            <person name="Sheng Z."/>
            <person name="An Y."/>
            <person name="Searle S."/>
            <person name="Herrero J."/>
            <person name="Groenen M.A."/>
            <person name="Crooijmans R.P."/>
            <person name="Faraut T."/>
            <person name="Cai Q."/>
            <person name="Webster R.G."/>
            <person name="Aldridge J.R."/>
            <person name="Warren W.C."/>
            <person name="Bartschat S."/>
            <person name="Kehr S."/>
            <person name="Marz M."/>
            <person name="Stadler P.F."/>
            <person name="Smith J."/>
            <person name="Kraus R.H."/>
            <person name="Zhao Y."/>
            <person name="Ren L."/>
            <person name="Fei J."/>
            <person name="Morisson M."/>
            <person name="Kaiser P."/>
            <person name="Griffin D.K."/>
            <person name="Rao M."/>
            <person name="Pitel F."/>
            <person name="Wang J."/>
            <person name="Li N."/>
        </authorList>
    </citation>
    <scope>NUCLEOTIDE SEQUENCE [LARGE SCALE GENOMIC DNA]</scope>
</reference>
<dbReference type="EMBL" id="KB743342">
    <property type="protein sequence ID" value="EOA99324.1"/>
    <property type="molecule type" value="Genomic_DNA"/>
</dbReference>
<organism evidence="1 2">
    <name type="scientific">Anas platyrhynchos</name>
    <name type="common">Mallard</name>
    <name type="synonym">Anas boschas</name>
    <dbReference type="NCBI Taxonomy" id="8839"/>
    <lineage>
        <taxon>Eukaryota</taxon>
        <taxon>Metazoa</taxon>
        <taxon>Chordata</taxon>
        <taxon>Craniata</taxon>
        <taxon>Vertebrata</taxon>
        <taxon>Euteleostomi</taxon>
        <taxon>Archelosauria</taxon>
        <taxon>Archosauria</taxon>
        <taxon>Dinosauria</taxon>
        <taxon>Saurischia</taxon>
        <taxon>Theropoda</taxon>
        <taxon>Coelurosauria</taxon>
        <taxon>Aves</taxon>
        <taxon>Neognathae</taxon>
        <taxon>Galloanserae</taxon>
        <taxon>Anseriformes</taxon>
        <taxon>Anatidae</taxon>
        <taxon>Anatinae</taxon>
        <taxon>Anas</taxon>
    </lineage>
</organism>
<evidence type="ECO:0000313" key="2">
    <source>
        <dbReference type="Proteomes" id="UP000296049"/>
    </source>
</evidence>